<dbReference type="Proteomes" id="UP000886595">
    <property type="component" value="Unassembled WGS sequence"/>
</dbReference>
<organism evidence="1 2">
    <name type="scientific">Brassica carinata</name>
    <name type="common">Ethiopian mustard</name>
    <name type="synonym">Abyssinian cabbage</name>
    <dbReference type="NCBI Taxonomy" id="52824"/>
    <lineage>
        <taxon>Eukaryota</taxon>
        <taxon>Viridiplantae</taxon>
        <taxon>Streptophyta</taxon>
        <taxon>Embryophyta</taxon>
        <taxon>Tracheophyta</taxon>
        <taxon>Spermatophyta</taxon>
        <taxon>Magnoliopsida</taxon>
        <taxon>eudicotyledons</taxon>
        <taxon>Gunneridae</taxon>
        <taxon>Pentapetalae</taxon>
        <taxon>rosids</taxon>
        <taxon>malvids</taxon>
        <taxon>Brassicales</taxon>
        <taxon>Brassicaceae</taxon>
        <taxon>Brassiceae</taxon>
        <taxon>Brassica</taxon>
    </lineage>
</organism>
<accession>A0A8X7QHD5</accession>
<keyword evidence="2" id="KW-1185">Reference proteome</keyword>
<reference evidence="1 2" key="1">
    <citation type="submission" date="2020-02" db="EMBL/GenBank/DDBJ databases">
        <authorList>
            <person name="Ma Q."/>
            <person name="Huang Y."/>
            <person name="Song X."/>
            <person name="Pei D."/>
        </authorList>
    </citation>
    <scope>NUCLEOTIDE SEQUENCE [LARGE SCALE GENOMIC DNA]</scope>
    <source>
        <strain evidence="1">Sxm20200214</strain>
        <tissue evidence="1">Leaf</tissue>
    </source>
</reference>
<dbReference type="AlphaFoldDB" id="A0A8X7QHD5"/>
<evidence type="ECO:0000313" key="2">
    <source>
        <dbReference type="Proteomes" id="UP000886595"/>
    </source>
</evidence>
<dbReference type="EMBL" id="JAAMPC010000013">
    <property type="protein sequence ID" value="KAG2269828.1"/>
    <property type="molecule type" value="Genomic_DNA"/>
</dbReference>
<proteinExistence type="predicted"/>
<evidence type="ECO:0000313" key="1">
    <source>
        <dbReference type="EMBL" id="KAG2269828.1"/>
    </source>
</evidence>
<comment type="caution">
    <text evidence="1">The sequence shown here is derived from an EMBL/GenBank/DDBJ whole genome shotgun (WGS) entry which is preliminary data.</text>
</comment>
<protein>
    <submittedName>
        <fullName evidence="1">Uncharacterized protein</fullName>
    </submittedName>
</protein>
<name>A0A8X7QHD5_BRACI</name>
<sequence length="164" mass="18614">MIIVDTDTHVPVPLNFMSLIKGFTSNFNSWRKFFSSMCRSAASVEESCIPSLREARQPTVVKMAEDSSYSRKRNLMGYVEMERRQSETKVSQKVELPEESREVFCVPMSVVISEESASGQRLIREQSSSQFQFFGLLTGQMCVPRSDQRIGAKGSLFIYLRGGF</sequence>
<gene>
    <name evidence="1" type="ORF">Bca52824_064383</name>
</gene>
<dbReference type="OrthoDB" id="10462380at2759"/>